<evidence type="ECO:0000256" key="1">
    <source>
        <dbReference type="ARBA" id="ARBA00004141"/>
    </source>
</evidence>
<dbReference type="Gene3D" id="1.20.1250.20">
    <property type="entry name" value="MFS general substrate transporter like domains"/>
    <property type="match status" value="2"/>
</dbReference>
<accession>A0A0C4DUM7</accession>
<dbReference type="VEuPathDB" id="FungiDB:MAPG_03667"/>
<feature type="transmembrane region" description="Helical" evidence="4">
    <location>
        <begin position="395"/>
        <end position="418"/>
    </location>
</feature>
<reference evidence="8" key="2">
    <citation type="submission" date="2010-05" db="EMBL/GenBank/DDBJ databases">
        <title>The genome sequence of Magnaporthe poae strain ATCC 64411.</title>
        <authorList>
            <person name="Ma L.-J."/>
            <person name="Dead R."/>
            <person name="Young S."/>
            <person name="Zeng Q."/>
            <person name="Koehrsen M."/>
            <person name="Alvarado L."/>
            <person name="Berlin A."/>
            <person name="Chapman S.B."/>
            <person name="Chen Z."/>
            <person name="Freedman E."/>
            <person name="Gellesch M."/>
            <person name="Goldberg J."/>
            <person name="Griggs A."/>
            <person name="Gujja S."/>
            <person name="Heilman E.R."/>
            <person name="Heiman D."/>
            <person name="Hepburn T."/>
            <person name="Howarth C."/>
            <person name="Jen D."/>
            <person name="Larson L."/>
            <person name="Mehta T."/>
            <person name="Neiman D."/>
            <person name="Pearson M."/>
            <person name="Roberts A."/>
            <person name="Saif S."/>
            <person name="Shea T."/>
            <person name="Shenoy N."/>
            <person name="Sisk P."/>
            <person name="Stolte C."/>
            <person name="Sykes S."/>
            <person name="Walk T."/>
            <person name="White J."/>
            <person name="Yandava C."/>
            <person name="Haas B."/>
            <person name="Nusbaum C."/>
            <person name="Birren B."/>
        </authorList>
    </citation>
    <scope>NUCLEOTIDE SEQUENCE [LARGE SCALE GENOMIC DNA]</scope>
    <source>
        <strain evidence="8">ATCC 64411 / 73-15</strain>
    </source>
</reference>
<organism evidence="7 8">
    <name type="scientific">Magnaporthiopsis poae (strain ATCC 64411 / 73-15)</name>
    <name type="common">Kentucky bluegrass fungus</name>
    <name type="synonym">Magnaporthe poae</name>
    <dbReference type="NCBI Taxonomy" id="644358"/>
    <lineage>
        <taxon>Eukaryota</taxon>
        <taxon>Fungi</taxon>
        <taxon>Dikarya</taxon>
        <taxon>Ascomycota</taxon>
        <taxon>Pezizomycotina</taxon>
        <taxon>Sordariomycetes</taxon>
        <taxon>Sordariomycetidae</taxon>
        <taxon>Magnaporthales</taxon>
        <taxon>Magnaporthaceae</taxon>
        <taxon>Magnaporthiopsis</taxon>
    </lineage>
</organism>
<dbReference type="PANTHER" id="PTHR11360:SF130">
    <property type="entry name" value="MAJOR FACILITATOR SUPERFAMILY (MFS) PROFILE DOMAIN-CONTAINING PROTEIN-RELATED"/>
    <property type="match status" value="1"/>
</dbReference>
<dbReference type="OrthoDB" id="5212574at2759"/>
<dbReference type="eggNOG" id="KOG2504">
    <property type="taxonomic scope" value="Eukaryota"/>
</dbReference>
<feature type="compositionally biased region" description="Polar residues" evidence="3">
    <location>
        <begin position="1"/>
        <end position="11"/>
    </location>
</feature>
<dbReference type="PANTHER" id="PTHR11360">
    <property type="entry name" value="MONOCARBOXYLATE TRANSPORTER"/>
    <property type="match status" value="1"/>
</dbReference>
<dbReference type="Pfam" id="PF07690">
    <property type="entry name" value="MFS_1"/>
    <property type="match status" value="1"/>
</dbReference>
<feature type="transmembrane region" description="Helical" evidence="4">
    <location>
        <begin position="199"/>
        <end position="219"/>
    </location>
</feature>
<evidence type="ECO:0000313" key="6">
    <source>
        <dbReference type="EMBL" id="KLU84627.1"/>
    </source>
</evidence>
<dbReference type="InterPro" id="IPR011701">
    <property type="entry name" value="MFS"/>
</dbReference>
<dbReference type="GO" id="GO:0016020">
    <property type="term" value="C:membrane"/>
    <property type="evidence" value="ECO:0007669"/>
    <property type="project" value="UniProtKB-SubCell"/>
</dbReference>
<dbReference type="GO" id="GO:0022857">
    <property type="term" value="F:transmembrane transporter activity"/>
    <property type="evidence" value="ECO:0007669"/>
    <property type="project" value="InterPro"/>
</dbReference>
<feature type="transmembrane region" description="Helical" evidence="4">
    <location>
        <begin position="291"/>
        <end position="311"/>
    </location>
</feature>
<comment type="similarity">
    <text evidence="2">Belongs to the major facilitator superfamily. Monocarboxylate porter (TC 2.A.1.13) family.</text>
</comment>
<dbReference type="InterPro" id="IPR020846">
    <property type="entry name" value="MFS_dom"/>
</dbReference>
<comment type="subcellular location">
    <subcellularLocation>
        <location evidence="1">Membrane</location>
        <topology evidence="1">Multi-pass membrane protein</topology>
    </subcellularLocation>
</comment>
<keyword evidence="8" id="KW-1185">Reference proteome</keyword>
<gene>
    <name evidence="6" type="ORF">MAPG_03667</name>
</gene>
<feature type="region of interest" description="Disordered" evidence="3">
    <location>
        <begin position="1"/>
        <end position="103"/>
    </location>
</feature>
<feature type="transmembrane region" description="Helical" evidence="4">
    <location>
        <begin position="489"/>
        <end position="510"/>
    </location>
</feature>
<dbReference type="EMBL" id="ADBL01000873">
    <property type="status" value="NOT_ANNOTATED_CDS"/>
    <property type="molecule type" value="Genomic_DNA"/>
</dbReference>
<feature type="transmembrane region" description="Helical" evidence="4">
    <location>
        <begin position="362"/>
        <end position="383"/>
    </location>
</feature>
<feature type="transmembrane region" description="Helical" evidence="4">
    <location>
        <begin position="260"/>
        <end position="279"/>
    </location>
</feature>
<reference evidence="6" key="1">
    <citation type="submission" date="2010-05" db="EMBL/GenBank/DDBJ databases">
        <title>The Genome Sequence of Magnaporthe poae strain ATCC 64411.</title>
        <authorList>
            <consortium name="The Broad Institute Genome Sequencing Platform"/>
            <consortium name="Broad Institute Genome Sequencing Center for Infectious Disease"/>
            <person name="Ma L.-J."/>
            <person name="Dead R."/>
            <person name="Young S."/>
            <person name="Zeng Q."/>
            <person name="Koehrsen M."/>
            <person name="Alvarado L."/>
            <person name="Berlin A."/>
            <person name="Chapman S.B."/>
            <person name="Chen Z."/>
            <person name="Freedman E."/>
            <person name="Gellesch M."/>
            <person name="Goldberg J."/>
            <person name="Griggs A."/>
            <person name="Gujja S."/>
            <person name="Heilman E.R."/>
            <person name="Heiman D."/>
            <person name="Hepburn T."/>
            <person name="Howarth C."/>
            <person name="Jen D."/>
            <person name="Larson L."/>
            <person name="Mehta T."/>
            <person name="Neiman D."/>
            <person name="Pearson M."/>
            <person name="Roberts A."/>
            <person name="Saif S."/>
            <person name="Shea T."/>
            <person name="Shenoy N."/>
            <person name="Sisk P."/>
            <person name="Stolte C."/>
            <person name="Sykes S."/>
            <person name="Walk T."/>
            <person name="White J."/>
            <person name="Yandava C."/>
            <person name="Haas B."/>
            <person name="Nusbaum C."/>
            <person name="Birren B."/>
        </authorList>
    </citation>
    <scope>NUCLEOTIDE SEQUENCE</scope>
    <source>
        <strain evidence="6">ATCC 64411</strain>
    </source>
</reference>
<dbReference type="SUPFAM" id="SSF103473">
    <property type="entry name" value="MFS general substrate transporter"/>
    <property type="match status" value="1"/>
</dbReference>
<dbReference type="InterPro" id="IPR050327">
    <property type="entry name" value="Proton-linked_MCT"/>
</dbReference>
<feature type="transmembrane region" description="Helical" evidence="4">
    <location>
        <begin position="462"/>
        <end position="483"/>
    </location>
</feature>
<reference evidence="7" key="5">
    <citation type="submission" date="2015-06" db="UniProtKB">
        <authorList>
            <consortium name="EnsemblFungi"/>
        </authorList>
    </citation>
    <scope>IDENTIFICATION</scope>
    <source>
        <strain evidence="7">ATCC 64411</strain>
    </source>
</reference>
<evidence type="ECO:0000313" key="7">
    <source>
        <dbReference type="EnsemblFungi" id="MAPG_03667T0"/>
    </source>
</evidence>
<dbReference type="EnsemblFungi" id="MAPG_03667T0">
    <property type="protein sequence ID" value="MAPG_03667T0"/>
    <property type="gene ID" value="MAPG_03667"/>
</dbReference>
<keyword evidence="4" id="KW-0472">Membrane</keyword>
<name>A0A0C4DUM7_MAGP6</name>
<dbReference type="CDD" id="cd17352">
    <property type="entry name" value="MFS_MCT_SLC16"/>
    <property type="match status" value="1"/>
</dbReference>
<evidence type="ECO:0000256" key="3">
    <source>
        <dbReference type="SAM" id="MobiDB-lite"/>
    </source>
</evidence>
<feature type="transmembrane region" description="Helical" evidence="4">
    <location>
        <begin position="225"/>
        <end position="248"/>
    </location>
</feature>
<feature type="transmembrane region" description="Helical" evidence="4">
    <location>
        <begin position="172"/>
        <end position="192"/>
    </location>
</feature>
<feature type="transmembrane region" description="Helical" evidence="4">
    <location>
        <begin position="332"/>
        <end position="356"/>
    </location>
</feature>
<dbReference type="InterPro" id="IPR036259">
    <property type="entry name" value="MFS_trans_sf"/>
</dbReference>
<evidence type="ECO:0000259" key="5">
    <source>
        <dbReference type="PROSITE" id="PS50850"/>
    </source>
</evidence>
<evidence type="ECO:0000313" key="8">
    <source>
        <dbReference type="Proteomes" id="UP000011715"/>
    </source>
</evidence>
<reference evidence="6" key="3">
    <citation type="submission" date="2011-03" db="EMBL/GenBank/DDBJ databases">
        <title>Annotation of Magnaporthe poae ATCC 64411.</title>
        <authorList>
            <person name="Ma L.-J."/>
            <person name="Dead R."/>
            <person name="Young S.K."/>
            <person name="Zeng Q."/>
            <person name="Gargeya S."/>
            <person name="Fitzgerald M."/>
            <person name="Haas B."/>
            <person name="Abouelleil A."/>
            <person name="Alvarado L."/>
            <person name="Arachchi H.M."/>
            <person name="Berlin A."/>
            <person name="Brown A."/>
            <person name="Chapman S.B."/>
            <person name="Chen Z."/>
            <person name="Dunbar C."/>
            <person name="Freedman E."/>
            <person name="Gearin G."/>
            <person name="Gellesch M."/>
            <person name="Goldberg J."/>
            <person name="Griggs A."/>
            <person name="Gujja S."/>
            <person name="Heiman D."/>
            <person name="Howarth C."/>
            <person name="Larson L."/>
            <person name="Lui A."/>
            <person name="MacDonald P.J.P."/>
            <person name="Mehta T."/>
            <person name="Montmayeur A."/>
            <person name="Murphy C."/>
            <person name="Neiman D."/>
            <person name="Pearson M."/>
            <person name="Priest M."/>
            <person name="Roberts A."/>
            <person name="Saif S."/>
            <person name="Shea T."/>
            <person name="Shenoy N."/>
            <person name="Sisk P."/>
            <person name="Stolte C."/>
            <person name="Sykes S."/>
            <person name="Yandava C."/>
            <person name="Wortman J."/>
            <person name="Nusbaum C."/>
            <person name="Birren B."/>
        </authorList>
    </citation>
    <scope>NUCLEOTIDE SEQUENCE</scope>
    <source>
        <strain evidence="6">ATCC 64411</strain>
    </source>
</reference>
<dbReference type="PROSITE" id="PS50850">
    <property type="entry name" value="MFS"/>
    <property type="match status" value="1"/>
</dbReference>
<dbReference type="AlphaFoldDB" id="A0A0C4DUM7"/>
<proteinExistence type="inferred from homology"/>
<feature type="domain" description="Major facilitator superfamily (MFS) profile" evidence="5">
    <location>
        <begin position="333"/>
        <end position="527"/>
    </location>
</feature>
<dbReference type="Proteomes" id="UP000011715">
    <property type="component" value="Unassembled WGS sequence"/>
</dbReference>
<reference evidence="7" key="4">
    <citation type="journal article" date="2015" name="G3 (Bethesda)">
        <title>Genome sequences of three phytopathogenic species of the Magnaporthaceae family of fungi.</title>
        <authorList>
            <person name="Okagaki L.H."/>
            <person name="Nunes C.C."/>
            <person name="Sailsbery J."/>
            <person name="Clay B."/>
            <person name="Brown D."/>
            <person name="John T."/>
            <person name="Oh Y."/>
            <person name="Young N."/>
            <person name="Fitzgerald M."/>
            <person name="Haas B.J."/>
            <person name="Zeng Q."/>
            <person name="Young S."/>
            <person name="Adiconis X."/>
            <person name="Fan L."/>
            <person name="Levin J.Z."/>
            <person name="Mitchell T.K."/>
            <person name="Okubara P.A."/>
            <person name="Farman M.L."/>
            <person name="Kohn L.M."/>
            <person name="Birren B."/>
            <person name="Ma L.-J."/>
            <person name="Dean R.A."/>
        </authorList>
    </citation>
    <scope>NUCLEOTIDE SEQUENCE</scope>
    <source>
        <strain evidence="7">ATCC 64411 / 73-15</strain>
    </source>
</reference>
<sequence length="527" mass="54992">MTQPLASSSGGSRDAPEFVAADDGGEKGSLYSAGAGVASTNSNRESSVGPDLEKQSGGGLTTTTDDEDKQKKKHGAAPSIPGGADDDEIDGSAPGSLHDDGATGLGRVVSRILSRATTRSSWNPGPPPDGGAKAWLAVLGAHLVVMNTWGLINSFGVFQTYYVGLLGRPPSEVAWIGSMQVFLIFFIGTFTGRLTDAGYFRAVFFAGVALMAVGIFTTAQCVSYWQFFLAQGVCIGLANGCLFCPAIAVVSTYFSTRRSLAVGVAACGSATGGLVFPSMVRQLLPAVGLSWTIRAMGFVQIVCLSAVFFCLRPRVPPRKGGSIVDWASFRELEYSFYACGSFFAFLSVYIAFFYLAAYSRDIIGMSYTDSLNLLLLINGVGSIGRVVPNYLADRFGVVNMFIILSILTGAGALAWAAVHDVPGLYAWTACYGIIAGGIQSIFPAGLASLASSDPPKTGVRMGMIFTIVSFGALMGSPVAGALVSRLGGSYLGAQIFSGSSMLVAAGFLVASRVAKARRLGVGFWAKV</sequence>
<keyword evidence="4" id="KW-1133">Transmembrane helix</keyword>
<evidence type="ECO:0000256" key="4">
    <source>
        <dbReference type="SAM" id="Phobius"/>
    </source>
</evidence>
<dbReference type="EMBL" id="GL876968">
    <property type="protein sequence ID" value="KLU84627.1"/>
    <property type="molecule type" value="Genomic_DNA"/>
</dbReference>
<feature type="transmembrane region" description="Helical" evidence="4">
    <location>
        <begin position="424"/>
        <end position="450"/>
    </location>
</feature>
<keyword evidence="4" id="KW-0812">Transmembrane</keyword>
<evidence type="ECO:0000256" key="2">
    <source>
        <dbReference type="ARBA" id="ARBA00006727"/>
    </source>
</evidence>
<protein>
    <recommendedName>
        <fullName evidence="5">Major facilitator superfamily (MFS) profile domain-containing protein</fullName>
    </recommendedName>
</protein>
<dbReference type="OMA" id="MVGKWFP"/>
<feature type="transmembrane region" description="Helical" evidence="4">
    <location>
        <begin position="134"/>
        <end position="152"/>
    </location>
</feature>